<evidence type="ECO:0000256" key="4">
    <source>
        <dbReference type="RuleBase" id="RU004335"/>
    </source>
</evidence>
<dbReference type="PANTHER" id="PTHR32227">
    <property type="entry name" value="GLUCAN ENDO-1,3-BETA-GLUCOSIDASE BG1-RELATED-RELATED"/>
    <property type="match status" value="1"/>
</dbReference>
<proteinExistence type="inferred from homology"/>
<evidence type="ECO:0000313" key="7">
    <source>
        <dbReference type="EMBL" id="KAL2558094.1"/>
    </source>
</evidence>
<dbReference type="EMBL" id="JBFOLJ010000001">
    <property type="protein sequence ID" value="KAL2558074.1"/>
    <property type="molecule type" value="Genomic_DNA"/>
</dbReference>
<evidence type="ECO:0000256" key="1">
    <source>
        <dbReference type="ARBA" id="ARBA00008773"/>
    </source>
</evidence>
<feature type="signal peptide" evidence="5">
    <location>
        <begin position="1"/>
        <end position="20"/>
    </location>
</feature>
<dbReference type="InterPro" id="IPR000490">
    <property type="entry name" value="Glyco_hydro_17"/>
</dbReference>
<dbReference type="AlphaFoldDB" id="A0ABD1X7Y2"/>
<comment type="similarity">
    <text evidence="1 4">Belongs to the glycosyl hydrolase 17 family.</text>
</comment>
<dbReference type="Gene3D" id="3.20.20.80">
    <property type="entry name" value="Glycosidases"/>
    <property type="match status" value="1"/>
</dbReference>
<accession>A0ABD1X7Y2</accession>
<comment type="caution">
    <text evidence="6">The sequence shown here is derived from an EMBL/GenBank/DDBJ whole genome shotgun (WGS) entry which is preliminary data.</text>
</comment>
<evidence type="ECO:0000313" key="8">
    <source>
        <dbReference type="Proteomes" id="UP001604277"/>
    </source>
</evidence>
<sequence length="389" mass="42875">MPPFSLYTALLLLCATYCTATTIGITYNPSIPNLPPPEKVASTLQRLHIQAVHLLEPTPSAVRAFAYTNISLLLSVPNDLVPSFAANLSAATLWLYSHVLPYHPRTRISLISVGSDVITAVAASDADSDPTTTLIPAMNNLHLSLRDLDIHSIPVSTSFSFINVMTTSFPPSSAEFQEPVNSLIITPLLQFLDETNSSLLINLFPYTVYRMNSEIPVGYALFQENPFNFRDDTITGVRYRNLFDMMVDAVIAAMAVLGQENIPVIVTETGWPSEMESEATGNYAEMYLNGLLMHLRSGMGTPLKKEGVAEAYIYQLFDEIDLKNSSNTNSTTISRSGLGSQRWGIMHPNMTLKYSIDFSVSERILGNGNCLVQMLLVLLVLVPRVEFLV</sequence>
<dbReference type="Pfam" id="PF00332">
    <property type="entry name" value="Glyco_hydro_17"/>
    <property type="match status" value="1"/>
</dbReference>
<protein>
    <submittedName>
        <fullName evidence="6">Glycosyl hydrolase superfamily protein</fullName>
    </submittedName>
</protein>
<organism evidence="6 8">
    <name type="scientific">Forsythia ovata</name>
    <dbReference type="NCBI Taxonomy" id="205694"/>
    <lineage>
        <taxon>Eukaryota</taxon>
        <taxon>Viridiplantae</taxon>
        <taxon>Streptophyta</taxon>
        <taxon>Embryophyta</taxon>
        <taxon>Tracheophyta</taxon>
        <taxon>Spermatophyta</taxon>
        <taxon>Magnoliopsida</taxon>
        <taxon>eudicotyledons</taxon>
        <taxon>Gunneridae</taxon>
        <taxon>Pentapetalae</taxon>
        <taxon>asterids</taxon>
        <taxon>lamiids</taxon>
        <taxon>Lamiales</taxon>
        <taxon>Oleaceae</taxon>
        <taxon>Forsythieae</taxon>
        <taxon>Forsythia</taxon>
    </lineage>
</organism>
<keyword evidence="2 6" id="KW-0378">Hydrolase</keyword>
<dbReference type="EMBL" id="JBFOLJ010000001">
    <property type="protein sequence ID" value="KAL2558094.1"/>
    <property type="molecule type" value="Genomic_DNA"/>
</dbReference>
<keyword evidence="8" id="KW-1185">Reference proteome</keyword>
<evidence type="ECO:0000256" key="5">
    <source>
        <dbReference type="SAM" id="SignalP"/>
    </source>
</evidence>
<dbReference type="GO" id="GO:0016798">
    <property type="term" value="F:hydrolase activity, acting on glycosyl bonds"/>
    <property type="evidence" value="ECO:0007669"/>
    <property type="project" value="UniProtKB-KW"/>
</dbReference>
<dbReference type="SUPFAM" id="SSF51445">
    <property type="entry name" value="(Trans)glycosidases"/>
    <property type="match status" value="1"/>
</dbReference>
<evidence type="ECO:0000313" key="6">
    <source>
        <dbReference type="EMBL" id="KAL2558074.1"/>
    </source>
</evidence>
<feature type="chain" id="PRO_5044723674" evidence="5">
    <location>
        <begin position="21"/>
        <end position="389"/>
    </location>
</feature>
<evidence type="ECO:0000256" key="2">
    <source>
        <dbReference type="ARBA" id="ARBA00022801"/>
    </source>
</evidence>
<evidence type="ECO:0000256" key="3">
    <source>
        <dbReference type="ARBA" id="ARBA00023295"/>
    </source>
</evidence>
<dbReference type="InterPro" id="IPR044965">
    <property type="entry name" value="Glyco_hydro_17_plant"/>
</dbReference>
<gene>
    <name evidence="6" type="ORF">Fot_02813</name>
    <name evidence="7" type="ORF">Fot_02833</name>
</gene>
<reference evidence="8" key="1">
    <citation type="submission" date="2024-07" db="EMBL/GenBank/DDBJ databases">
        <title>Two chromosome-level genome assemblies of Korean endemic species Abeliophyllum distichum and Forsythia ovata (Oleaceae).</title>
        <authorList>
            <person name="Jang H."/>
        </authorList>
    </citation>
    <scope>NUCLEOTIDE SEQUENCE [LARGE SCALE GENOMIC DNA]</scope>
</reference>
<keyword evidence="3" id="KW-0326">Glycosidase</keyword>
<dbReference type="Proteomes" id="UP001604277">
    <property type="component" value="Unassembled WGS sequence"/>
</dbReference>
<reference evidence="6" key="2">
    <citation type="submission" date="2024-07" db="EMBL/GenBank/DDBJ databases">
        <title>Two chromosome-level genome assemblies of Korean endemic species Abeliophyllum distichum and Forsythia ovata (Oleaceae).</title>
        <authorList>
            <person name="Mun J.H."/>
        </authorList>
    </citation>
    <scope>NUCLEOTIDE SEQUENCE</scope>
    <source>
        <strain evidence="6">KNKB202402200001</strain>
        <tissue evidence="6">Leaf</tissue>
    </source>
</reference>
<name>A0ABD1X7Y2_9LAMI</name>
<keyword evidence="5" id="KW-0732">Signal</keyword>
<dbReference type="InterPro" id="IPR017853">
    <property type="entry name" value="GH"/>
</dbReference>